<dbReference type="GO" id="GO:0015035">
    <property type="term" value="F:protein-disulfide reductase activity"/>
    <property type="evidence" value="ECO:0007669"/>
    <property type="project" value="UniProtKB-UniRule"/>
</dbReference>
<feature type="domain" description="Thioredoxin" evidence="10">
    <location>
        <begin position="1"/>
        <end position="108"/>
    </location>
</feature>
<sequence length="108" mass="12055">MAKPIVVTDATFEELVVKAEKPVLVDFWAEWCGPCKMIAPVLEELAEEMGEQLTIGKLDVDENQNTAFAFGVMSIPTLLLFKNGEPVERIVGYQPKPALKSRLQKHLN</sequence>
<dbReference type="PRINTS" id="PR00421">
    <property type="entry name" value="THIOREDOXIN"/>
</dbReference>
<dbReference type="PANTHER" id="PTHR45663:SF11">
    <property type="entry name" value="GEO12009P1"/>
    <property type="match status" value="1"/>
</dbReference>
<dbReference type="PROSITE" id="PS00194">
    <property type="entry name" value="THIOREDOXIN_1"/>
    <property type="match status" value="1"/>
</dbReference>
<dbReference type="FunFam" id="3.40.30.10:FF:000001">
    <property type="entry name" value="Thioredoxin"/>
    <property type="match status" value="1"/>
</dbReference>
<dbReference type="GO" id="GO:0045454">
    <property type="term" value="P:cell redox homeostasis"/>
    <property type="evidence" value="ECO:0007669"/>
    <property type="project" value="TreeGrafter"/>
</dbReference>
<evidence type="ECO:0000256" key="5">
    <source>
        <dbReference type="ARBA" id="ARBA00023284"/>
    </source>
</evidence>
<dbReference type="CDD" id="cd02947">
    <property type="entry name" value="TRX_family"/>
    <property type="match status" value="1"/>
</dbReference>
<keyword evidence="5 9" id="KW-0676">Redox-active center</keyword>
<feature type="site" description="Contributes to redox potential value" evidence="8">
    <location>
        <position position="34"/>
    </location>
</feature>
<dbReference type="EMBL" id="DSMG01000041">
    <property type="protein sequence ID" value="HDX30544.1"/>
    <property type="molecule type" value="Genomic_DNA"/>
</dbReference>
<keyword evidence="2" id="KW-0813">Transport</keyword>
<dbReference type="InterPro" id="IPR005746">
    <property type="entry name" value="Thioredoxin"/>
</dbReference>
<evidence type="ECO:0000256" key="8">
    <source>
        <dbReference type="PIRSR" id="PIRSR000077-1"/>
    </source>
</evidence>
<dbReference type="AlphaFoldDB" id="A0A7C1JBA5"/>
<dbReference type="PROSITE" id="PS51352">
    <property type="entry name" value="THIOREDOXIN_2"/>
    <property type="match status" value="1"/>
</dbReference>
<dbReference type="OMA" id="HIHYVTD"/>
<evidence type="ECO:0000256" key="7">
    <source>
        <dbReference type="PIRNR" id="PIRNR000077"/>
    </source>
</evidence>
<reference evidence="11" key="1">
    <citation type="journal article" date="2020" name="mSystems">
        <title>Genome- and Community-Level Interaction Insights into Carbon Utilization and Element Cycling Functions of Hydrothermarchaeota in Hydrothermal Sediment.</title>
        <authorList>
            <person name="Zhou Z."/>
            <person name="Liu Y."/>
            <person name="Xu W."/>
            <person name="Pan J."/>
            <person name="Luo Z.H."/>
            <person name="Li M."/>
        </authorList>
    </citation>
    <scope>NUCLEOTIDE SEQUENCE [LARGE SCALE GENOMIC DNA]</scope>
    <source>
        <strain evidence="11">SpSt-289</strain>
    </source>
</reference>
<evidence type="ECO:0000256" key="9">
    <source>
        <dbReference type="PIRSR" id="PIRSR000077-4"/>
    </source>
</evidence>
<feature type="disulfide bond" description="Redox-active" evidence="9">
    <location>
        <begin position="32"/>
        <end position="35"/>
    </location>
</feature>
<gene>
    <name evidence="11" type="primary">trxA</name>
    <name evidence="11" type="ORF">ENQ20_03510</name>
</gene>
<dbReference type="InterPro" id="IPR013766">
    <property type="entry name" value="Thioredoxin_domain"/>
</dbReference>
<evidence type="ECO:0000259" key="10">
    <source>
        <dbReference type="PROSITE" id="PS51352"/>
    </source>
</evidence>
<comment type="caution">
    <text evidence="11">The sequence shown here is derived from an EMBL/GenBank/DDBJ whole genome shotgun (WGS) entry which is preliminary data.</text>
</comment>
<dbReference type="PANTHER" id="PTHR45663">
    <property type="entry name" value="GEO12009P1"/>
    <property type="match status" value="1"/>
</dbReference>
<name>A0A7C1JBA5_9CHLR</name>
<dbReference type="InterPro" id="IPR036249">
    <property type="entry name" value="Thioredoxin-like_sf"/>
</dbReference>
<evidence type="ECO:0000256" key="2">
    <source>
        <dbReference type="ARBA" id="ARBA00022448"/>
    </source>
</evidence>
<dbReference type="NCBIfam" id="TIGR01068">
    <property type="entry name" value="thioredoxin"/>
    <property type="match status" value="1"/>
</dbReference>
<accession>A0A7C1JBA5</accession>
<feature type="site" description="Deprotonates C-terminal active site Cys" evidence="8">
    <location>
        <position position="26"/>
    </location>
</feature>
<feature type="active site" description="Nucleophile" evidence="8">
    <location>
        <position position="32"/>
    </location>
</feature>
<keyword evidence="4 9" id="KW-1015">Disulfide bond</keyword>
<dbReference type="Pfam" id="PF00085">
    <property type="entry name" value="Thioredoxin"/>
    <property type="match status" value="1"/>
</dbReference>
<dbReference type="PIRSF" id="PIRSF000077">
    <property type="entry name" value="Thioredoxin"/>
    <property type="match status" value="1"/>
</dbReference>
<dbReference type="InterPro" id="IPR017937">
    <property type="entry name" value="Thioredoxin_CS"/>
</dbReference>
<evidence type="ECO:0000256" key="1">
    <source>
        <dbReference type="ARBA" id="ARBA00008987"/>
    </source>
</evidence>
<comment type="similarity">
    <text evidence="1 7">Belongs to the thioredoxin family.</text>
</comment>
<organism evidence="11">
    <name type="scientific">Caldilinea aerophila</name>
    <dbReference type="NCBI Taxonomy" id="133453"/>
    <lineage>
        <taxon>Bacteria</taxon>
        <taxon>Bacillati</taxon>
        <taxon>Chloroflexota</taxon>
        <taxon>Caldilineae</taxon>
        <taxon>Caldilineales</taxon>
        <taxon>Caldilineaceae</taxon>
        <taxon>Caldilinea</taxon>
    </lineage>
</organism>
<evidence type="ECO:0000313" key="11">
    <source>
        <dbReference type="EMBL" id="HDX30544.1"/>
    </source>
</evidence>
<evidence type="ECO:0000256" key="3">
    <source>
        <dbReference type="ARBA" id="ARBA00022982"/>
    </source>
</evidence>
<evidence type="ECO:0000256" key="4">
    <source>
        <dbReference type="ARBA" id="ARBA00023157"/>
    </source>
</evidence>
<dbReference type="GO" id="GO:0005829">
    <property type="term" value="C:cytosol"/>
    <property type="evidence" value="ECO:0007669"/>
    <property type="project" value="TreeGrafter"/>
</dbReference>
<keyword evidence="3" id="KW-0249">Electron transport</keyword>
<dbReference type="Gene3D" id="3.40.30.10">
    <property type="entry name" value="Glutaredoxin"/>
    <property type="match status" value="1"/>
</dbReference>
<feature type="site" description="Contributes to redox potential value" evidence="8">
    <location>
        <position position="33"/>
    </location>
</feature>
<protein>
    <recommendedName>
        <fullName evidence="6 7">Thioredoxin</fullName>
    </recommendedName>
</protein>
<proteinExistence type="inferred from homology"/>
<feature type="active site" description="Nucleophile" evidence="8">
    <location>
        <position position="35"/>
    </location>
</feature>
<dbReference type="SUPFAM" id="SSF52833">
    <property type="entry name" value="Thioredoxin-like"/>
    <property type="match status" value="1"/>
</dbReference>
<evidence type="ECO:0000256" key="6">
    <source>
        <dbReference type="NCBIfam" id="TIGR01068"/>
    </source>
</evidence>